<dbReference type="EMBL" id="KB469306">
    <property type="protein sequence ID" value="EPQ52946.1"/>
    <property type="molecule type" value="Genomic_DNA"/>
</dbReference>
<proteinExistence type="predicted"/>
<dbReference type="Proteomes" id="UP000030669">
    <property type="component" value="Unassembled WGS sequence"/>
</dbReference>
<organism evidence="1 2">
    <name type="scientific">Gloeophyllum trabeum (strain ATCC 11539 / FP-39264 / Madison 617)</name>
    <name type="common">Brown rot fungus</name>
    <dbReference type="NCBI Taxonomy" id="670483"/>
    <lineage>
        <taxon>Eukaryota</taxon>
        <taxon>Fungi</taxon>
        <taxon>Dikarya</taxon>
        <taxon>Basidiomycota</taxon>
        <taxon>Agaricomycotina</taxon>
        <taxon>Agaricomycetes</taxon>
        <taxon>Gloeophyllales</taxon>
        <taxon>Gloeophyllaceae</taxon>
        <taxon>Gloeophyllum</taxon>
    </lineage>
</organism>
<protein>
    <submittedName>
        <fullName evidence="1">Uncharacterized protein</fullName>
    </submittedName>
</protein>
<keyword evidence="2" id="KW-1185">Reference proteome</keyword>
<accession>S7PZ69</accession>
<dbReference type="eggNOG" id="ENOG502RD3P">
    <property type="taxonomic scope" value="Eukaryota"/>
</dbReference>
<dbReference type="KEGG" id="gtr:GLOTRDRAFT_95011"/>
<dbReference type="RefSeq" id="XP_007868274.1">
    <property type="nucleotide sequence ID" value="XM_007870083.1"/>
</dbReference>
<dbReference type="OrthoDB" id="2804524at2759"/>
<dbReference type="HOGENOM" id="CLU_648997_0_0_1"/>
<dbReference type="GeneID" id="19309666"/>
<name>S7PZ69_GLOTA</name>
<reference evidence="1 2" key="1">
    <citation type="journal article" date="2012" name="Science">
        <title>The Paleozoic origin of enzymatic lignin decomposition reconstructed from 31 fungal genomes.</title>
        <authorList>
            <person name="Floudas D."/>
            <person name="Binder M."/>
            <person name="Riley R."/>
            <person name="Barry K."/>
            <person name="Blanchette R.A."/>
            <person name="Henrissat B."/>
            <person name="Martinez A.T."/>
            <person name="Otillar R."/>
            <person name="Spatafora J.W."/>
            <person name="Yadav J.S."/>
            <person name="Aerts A."/>
            <person name="Benoit I."/>
            <person name="Boyd A."/>
            <person name="Carlson A."/>
            <person name="Copeland A."/>
            <person name="Coutinho P.M."/>
            <person name="de Vries R.P."/>
            <person name="Ferreira P."/>
            <person name="Findley K."/>
            <person name="Foster B."/>
            <person name="Gaskell J."/>
            <person name="Glotzer D."/>
            <person name="Gorecki P."/>
            <person name="Heitman J."/>
            <person name="Hesse C."/>
            <person name="Hori C."/>
            <person name="Igarashi K."/>
            <person name="Jurgens J.A."/>
            <person name="Kallen N."/>
            <person name="Kersten P."/>
            <person name="Kohler A."/>
            <person name="Kuees U."/>
            <person name="Kumar T.K.A."/>
            <person name="Kuo A."/>
            <person name="LaButti K."/>
            <person name="Larrondo L.F."/>
            <person name="Lindquist E."/>
            <person name="Ling A."/>
            <person name="Lombard V."/>
            <person name="Lucas S."/>
            <person name="Lundell T."/>
            <person name="Martin R."/>
            <person name="McLaughlin D.J."/>
            <person name="Morgenstern I."/>
            <person name="Morin E."/>
            <person name="Murat C."/>
            <person name="Nagy L.G."/>
            <person name="Nolan M."/>
            <person name="Ohm R.A."/>
            <person name="Patyshakuliyeva A."/>
            <person name="Rokas A."/>
            <person name="Ruiz-Duenas F.J."/>
            <person name="Sabat G."/>
            <person name="Salamov A."/>
            <person name="Samejima M."/>
            <person name="Schmutz J."/>
            <person name="Slot J.C."/>
            <person name="St John F."/>
            <person name="Stenlid J."/>
            <person name="Sun H."/>
            <person name="Sun S."/>
            <person name="Syed K."/>
            <person name="Tsang A."/>
            <person name="Wiebenga A."/>
            <person name="Young D."/>
            <person name="Pisabarro A."/>
            <person name="Eastwood D.C."/>
            <person name="Martin F."/>
            <person name="Cullen D."/>
            <person name="Grigoriev I.V."/>
            <person name="Hibbett D.S."/>
        </authorList>
    </citation>
    <scope>NUCLEOTIDE SEQUENCE [LARGE SCALE GENOMIC DNA]</scope>
    <source>
        <strain evidence="1 2">ATCC 11539</strain>
    </source>
</reference>
<evidence type="ECO:0000313" key="2">
    <source>
        <dbReference type="Proteomes" id="UP000030669"/>
    </source>
</evidence>
<evidence type="ECO:0000313" key="1">
    <source>
        <dbReference type="EMBL" id="EPQ52946.1"/>
    </source>
</evidence>
<sequence>MAQGAQPAPGFDCLFTPDRFHATSSNPLPAGNWLAPGIPGSGFPFPTPPGVILPHTMALQPIRQGRLSTKPSTTKTAAAVENLLPAGQHCKAVFRSHSLWENLKQYCPGERGVLPPPPPIPYPLNHPNLPAYVVQNNGFHQGTEASQLAAQAHNHANTLGVPRLTTTTFIPNQPQFTYPLPFSEQQYHAVVELWGCFISLANRRPPVIESEPGMQDEVVVQILEILDRVMQTRYQNKVDRAPPVHQPFDHARRSFYPQWGRACAAAHRDGGPDADADSKKAGYPDFLFYRTARRYDTPAVAEIKNIWSYPNSFVDELYSARRVDRITGWIDFRRNSSSDKLIKQVWGQLVFFSASWGFWTNGDYIFIFVKTAHNHLTLSDKKHLTDSDVIRALAGMTFAAMDMDRRPWVIDWLCPYNDRQADW</sequence>
<gene>
    <name evidence="1" type="ORF">GLOTRDRAFT_95011</name>
</gene>
<dbReference type="AlphaFoldDB" id="S7PZ69"/>